<feature type="compositionally biased region" description="Basic and acidic residues" evidence="1">
    <location>
        <begin position="604"/>
        <end position="620"/>
    </location>
</feature>
<dbReference type="OrthoDB" id="9402762at2759"/>
<feature type="compositionally biased region" description="Acidic residues" evidence="1">
    <location>
        <begin position="679"/>
        <end position="697"/>
    </location>
</feature>
<feature type="compositionally biased region" description="Low complexity" evidence="1">
    <location>
        <begin position="668"/>
        <end position="678"/>
    </location>
</feature>
<dbReference type="PANTHER" id="PTHR13265:SF0">
    <property type="entry name" value="HPR1"/>
    <property type="match status" value="1"/>
</dbReference>
<evidence type="ECO:0000313" key="2">
    <source>
        <dbReference type="EMBL" id="RSH79673.1"/>
    </source>
</evidence>
<dbReference type="GO" id="GO:0000445">
    <property type="term" value="C:THO complex part of transcription export complex"/>
    <property type="evidence" value="ECO:0007669"/>
    <property type="project" value="TreeGrafter"/>
</dbReference>
<dbReference type="EMBL" id="RSCE01000009">
    <property type="protein sequence ID" value="RSH79673.1"/>
    <property type="molecule type" value="Genomic_DNA"/>
</dbReference>
<gene>
    <name evidence="2" type="ORF">EHS24_009325</name>
</gene>
<dbReference type="Pfam" id="PF11957">
    <property type="entry name" value="efThoc1"/>
    <property type="match status" value="1"/>
</dbReference>
<dbReference type="RefSeq" id="XP_028474782.1">
    <property type="nucleotide sequence ID" value="XM_028624614.1"/>
</dbReference>
<dbReference type="GO" id="GO:0006406">
    <property type="term" value="P:mRNA export from nucleus"/>
    <property type="evidence" value="ECO:0007669"/>
    <property type="project" value="TreeGrafter"/>
</dbReference>
<protein>
    <recommendedName>
        <fullName evidence="4">THO complex subunit 1</fullName>
    </recommendedName>
</protein>
<evidence type="ECO:0000313" key="3">
    <source>
        <dbReference type="Proteomes" id="UP000279236"/>
    </source>
</evidence>
<evidence type="ECO:0008006" key="4">
    <source>
        <dbReference type="Google" id="ProtNLM"/>
    </source>
</evidence>
<proteinExistence type="predicted"/>
<feature type="compositionally biased region" description="Basic and acidic residues" evidence="1">
    <location>
        <begin position="585"/>
        <end position="595"/>
    </location>
</feature>
<accession>A0A427XLI9</accession>
<evidence type="ECO:0000256" key="1">
    <source>
        <dbReference type="SAM" id="MobiDB-lite"/>
    </source>
</evidence>
<name>A0A427XLI9_9TREE</name>
<dbReference type="GeneID" id="39593868"/>
<feature type="region of interest" description="Disordered" evidence="1">
    <location>
        <begin position="585"/>
        <end position="732"/>
    </location>
</feature>
<dbReference type="Proteomes" id="UP000279236">
    <property type="component" value="Unassembled WGS sequence"/>
</dbReference>
<dbReference type="AlphaFoldDB" id="A0A427XLI9"/>
<dbReference type="InterPro" id="IPR021861">
    <property type="entry name" value="THO_THOC1"/>
</dbReference>
<dbReference type="STRING" id="105984.A0A427XLI9"/>
<dbReference type="PANTHER" id="PTHR13265">
    <property type="entry name" value="THO COMPLEX SUBUNIT 1"/>
    <property type="match status" value="1"/>
</dbReference>
<sequence>MAALRSSLESSLGALIKSTDTKRARELKKHTGNSPLPALDAVALHKSISALWSKSGGNESVTAEPSSSKSKDVLRSVLDMVGRDTALRPVITGDLAEPLEDASDAVKAHFQTQLQDRLDMVLTLYEVAYASVPDAPALEPGAVFIPLLEEFTELLSVATWHELFGYVETRAPRFTKNMPASRGKALPLLRTINAFQRFLSHTPQDLKLRGRVQLFASSAIGIADKSAINMRGEYAVITTTWEEQVDEGDVQMEDADGTKPLDFYSTLWSLQKYFAHPPSLDGPAIGEPAQTPFDQFRAKSDFVLSRLYEQTKREKVLLGKNPDRATRKRTRESEDLSYPRYLTAKNLLDYELADQQFRRQVLVQYFILFQFLLNLTPASANKQQFTGGMPKTFIIDGDKQTWITQTIQAVRDELRNMSPDGPRFEETLVQLMQRERRYAQWKNEGCPESEWEVAPLDPDMGPNTAEKWKRQCRPMRRWPYKLGTAGLTRVWENGYKGMNDFTKTTGTAKTVFELEEELSRIEMDEEDDKAMGREPPAEYAEQKKTIRWSAIREARRTHPRVVAQMKDYDLHKLVEAIREVDEKEARYRDRAHGDAAAEEAETEAEARAEHEAEQEAAKADAEEEETGEAEGVNGDATAHPSPETNGDATVDGEDVNMEDGIAAVSEQPTPAAEATPAEGDVEAPADGEAAPEGEDAAVTEAPSAVETPVELPTENTVGTEPHSPEEDLGEAE</sequence>
<keyword evidence="3" id="KW-1185">Reference proteome</keyword>
<comment type="caution">
    <text evidence="2">The sequence shown here is derived from an EMBL/GenBank/DDBJ whole genome shotgun (WGS) entry which is preliminary data.</text>
</comment>
<reference evidence="2 3" key="1">
    <citation type="submission" date="2018-11" db="EMBL/GenBank/DDBJ databases">
        <title>Genome sequence of Apiotrichum porosum DSM 27194.</title>
        <authorList>
            <person name="Aliyu H."/>
            <person name="Gorte O."/>
            <person name="Ochsenreither K."/>
        </authorList>
    </citation>
    <scope>NUCLEOTIDE SEQUENCE [LARGE SCALE GENOMIC DNA]</scope>
    <source>
        <strain evidence="2 3">DSM 27194</strain>
    </source>
</reference>
<organism evidence="2 3">
    <name type="scientific">Apiotrichum porosum</name>
    <dbReference type="NCBI Taxonomy" id="105984"/>
    <lineage>
        <taxon>Eukaryota</taxon>
        <taxon>Fungi</taxon>
        <taxon>Dikarya</taxon>
        <taxon>Basidiomycota</taxon>
        <taxon>Agaricomycotina</taxon>
        <taxon>Tremellomycetes</taxon>
        <taxon>Trichosporonales</taxon>
        <taxon>Trichosporonaceae</taxon>
        <taxon>Apiotrichum</taxon>
    </lineage>
</organism>